<dbReference type="PROSITE" id="PS51257">
    <property type="entry name" value="PROKAR_LIPOPROTEIN"/>
    <property type="match status" value="1"/>
</dbReference>
<evidence type="ECO:0000256" key="1">
    <source>
        <dbReference type="SAM" id="SignalP"/>
    </source>
</evidence>
<reference evidence="3" key="1">
    <citation type="submission" date="2017-10" db="EMBL/GenBank/DDBJ databases">
        <title>Rapid genome shrinkage in a self-fertile nematode reveals novel sperm competition proteins.</title>
        <authorList>
            <person name="Yin D."/>
            <person name="Schwarz E.M."/>
            <person name="Thomas C.G."/>
            <person name="Felde R.L."/>
            <person name="Korf I.F."/>
            <person name="Cutter A.D."/>
            <person name="Schartner C.M."/>
            <person name="Ralston E.J."/>
            <person name="Meyer B.J."/>
            <person name="Haag E.S."/>
        </authorList>
    </citation>
    <scope>NUCLEOTIDE SEQUENCE [LARGE SCALE GENOMIC DNA]</scope>
    <source>
        <strain evidence="3">JU1422</strain>
    </source>
</reference>
<sequence length="83" mass="9388">MKTSTTFLIFALLLSTFSCEESAENVHISGSFRVAAEGEVIPKSSGIEQEHPFFQLEGMKIARAYLDRQYAKERAQREQQFGV</sequence>
<dbReference type="Proteomes" id="UP000230233">
    <property type="component" value="Chromosome IV"/>
</dbReference>
<evidence type="ECO:0008006" key="4">
    <source>
        <dbReference type="Google" id="ProtNLM"/>
    </source>
</evidence>
<keyword evidence="3" id="KW-1185">Reference proteome</keyword>
<dbReference type="EMBL" id="PDUG01000004">
    <property type="protein sequence ID" value="PIC34200.1"/>
    <property type="molecule type" value="Genomic_DNA"/>
</dbReference>
<keyword evidence="1" id="KW-0732">Signal</keyword>
<evidence type="ECO:0000313" key="2">
    <source>
        <dbReference type="EMBL" id="PIC34200.1"/>
    </source>
</evidence>
<name>A0A2G5U3T3_9PELO</name>
<dbReference type="OrthoDB" id="5800929at2759"/>
<proteinExistence type="predicted"/>
<protein>
    <recommendedName>
        <fullName evidence="4">Pepsin inhibitor-3-like repeated domain-containing protein</fullName>
    </recommendedName>
</protein>
<organism evidence="2 3">
    <name type="scientific">Caenorhabditis nigoni</name>
    <dbReference type="NCBI Taxonomy" id="1611254"/>
    <lineage>
        <taxon>Eukaryota</taxon>
        <taxon>Metazoa</taxon>
        <taxon>Ecdysozoa</taxon>
        <taxon>Nematoda</taxon>
        <taxon>Chromadorea</taxon>
        <taxon>Rhabditida</taxon>
        <taxon>Rhabditina</taxon>
        <taxon>Rhabditomorpha</taxon>
        <taxon>Rhabditoidea</taxon>
        <taxon>Rhabditidae</taxon>
        <taxon>Peloderinae</taxon>
        <taxon>Caenorhabditis</taxon>
    </lineage>
</organism>
<feature type="chain" id="PRO_5013902386" description="Pepsin inhibitor-3-like repeated domain-containing protein" evidence="1">
    <location>
        <begin position="24"/>
        <end position="83"/>
    </location>
</feature>
<dbReference type="AlphaFoldDB" id="A0A2G5U3T3"/>
<accession>A0A2G5U3T3</accession>
<gene>
    <name evidence="2" type="primary">Cni-F36H1.11</name>
    <name evidence="2" type="synonym">Cnig_chr_IV.g13925</name>
    <name evidence="2" type="ORF">B9Z55_013925</name>
</gene>
<feature type="signal peptide" evidence="1">
    <location>
        <begin position="1"/>
        <end position="23"/>
    </location>
</feature>
<comment type="caution">
    <text evidence="2">The sequence shown here is derived from an EMBL/GenBank/DDBJ whole genome shotgun (WGS) entry which is preliminary data.</text>
</comment>
<evidence type="ECO:0000313" key="3">
    <source>
        <dbReference type="Proteomes" id="UP000230233"/>
    </source>
</evidence>